<organism evidence="9 11">
    <name type="scientific">Clostridium formicaceticum</name>
    <dbReference type="NCBI Taxonomy" id="1497"/>
    <lineage>
        <taxon>Bacteria</taxon>
        <taxon>Bacillati</taxon>
        <taxon>Bacillota</taxon>
        <taxon>Clostridia</taxon>
        <taxon>Eubacteriales</taxon>
        <taxon>Clostridiaceae</taxon>
        <taxon>Clostridium</taxon>
    </lineage>
</organism>
<dbReference type="Gene3D" id="2.40.240.10">
    <property type="entry name" value="Ribosomal Protein L25, Chain P"/>
    <property type="match status" value="1"/>
</dbReference>
<evidence type="ECO:0000256" key="2">
    <source>
        <dbReference type="ARBA" id="ARBA00022884"/>
    </source>
</evidence>
<dbReference type="PANTHER" id="PTHR33284">
    <property type="entry name" value="RIBOSOMAL PROTEIN L25/GLN-TRNA SYNTHETASE, ANTI-CODON-BINDING DOMAIN-CONTAINING PROTEIN"/>
    <property type="match status" value="1"/>
</dbReference>
<sequence>MISSISSSIRDNLGTNSNHRLRKSGYVPAVIYGKHMNTLPIEVNQKELDAFIRQGGENSLIEINIGGQSYTGYIKEIQRDPLTKKAIHLDFQQVNPDEKIHISVPVILKGRNLVEKSGVVVQQQLKEIEIECSAGNIPKKVEFDISFFKPGDVVKVADVEFGEEISIVDGVESIVASIATVERVIDDEGEAL</sequence>
<name>A0AAC9RHT2_9CLOT</name>
<keyword evidence="1 5" id="KW-0699">rRNA-binding</keyword>
<comment type="similarity">
    <text evidence="5">Belongs to the bacterial ribosomal protein bL25 family. CTC subfamily.</text>
</comment>
<dbReference type="EMBL" id="CP017603">
    <property type="protein sequence ID" value="AOY75442.1"/>
    <property type="molecule type" value="Genomic_DNA"/>
</dbReference>
<dbReference type="KEGG" id="cfm:BJL90_05755"/>
<dbReference type="GO" id="GO:0022625">
    <property type="term" value="C:cytosolic large ribosomal subunit"/>
    <property type="evidence" value="ECO:0007669"/>
    <property type="project" value="TreeGrafter"/>
</dbReference>
<keyword evidence="10" id="KW-1185">Reference proteome</keyword>
<dbReference type="InterPro" id="IPR020056">
    <property type="entry name" value="Rbsml_bL25/Gln-tRNA_synth_N"/>
</dbReference>
<dbReference type="GO" id="GO:0003735">
    <property type="term" value="F:structural constituent of ribosome"/>
    <property type="evidence" value="ECO:0007669"/>
    <property type="project" value="InterPro"/>
</dbReference>
<proteinExistence type="inferred from homology"/>
<accession>A0AAC9RHT2</accession>
<feature type="domain" description="Large ribosomal subunit protein bL25 beta" evidence="7">
    <location>
        <begin position="99"/>
        <end position="180"/>
    </location>
</feature>
<dbReference type="InterPro" id="IPR037121">
    <property type="entry name" value="Ribosomal_bL25_C"/>
</dbReference>
<dbReference type="InterPro" id="IPR011035">
    <property type="entry name" value="Ribosomal_bL25/Gln-tRNA_synth"/>
</dbReference>
<comment type="function">
    <text evidence="5">This is one of the proteins that binds to the 5S RNA in the ribosome where it forms part of the central protuberance.</text>
</comment>
<dbReference type="Pfam" id="PF14693">
    <property type="entry name" value="Ribosomal_TL5_C"/>
    <property type="match status" value="1"/>
</dbReference>
<dbReference type="PANTHER" id="PTHR33284:SF1">
    <property type="entry name" value="RIBOSOMAL PROTEIN L25_GLN-TRNA SYNTHETASE, ANTI-CODON-BINDING DOMAIN-CONTAINING PROTEIN"/>
    <property type="match status" value="1"/>
</dbReference>
<feature type="domain" description="Large ribosomal subunit protein bL25 L25" evidence="6">
    <location>
        <begin position="8"/>
        <end position="91"/>
    </location>
</feature>
<dbReference type="HAMAP" id="MF_01334">
    <property type="entry name" value="Ribosomal_bL25_CTC"/>
    <property type="match status" value="1"/>
</dbReference>
<dbReference type="Gene3D" id="2.170.120.20">
    <property type="entry name" value="Ribosomal protein L25, beta domain"/>
    <property type="match status" value="1"/>
</dbReference>
<reference evidence="8 10" key="1">
    <citation type="submission" date="2016-10" db="EMBL/GenBank/DDBJ databases">
        <title>Complete Genome Sequence of Acetogen Clostridium formicoaceticum ATCC 27076.</title>
        <authorList>
            <person name="Bao T."/>
            <person name="Cheng C."/>
            <person name="Zhao J."/>
            <person name="Yang S.-T."/>
            <person name="Wang J."/>
            <person name="Wang M."/>
        </authorList>
    </citation>
    <scope>NUCLEOTIDE SEQUENCE [LARGE SCALE GENOMIC DNA]</scope>
    <source>
        <strain evidence="8 10">ATCC 27076</strain>
    </source>
</reference>
<protein>
    <recommendedName>
        <fullName evidence="5">Large ribosomal subunit protein bL25</fullName>
    </recommendedName>
    <alternativeName>
        <fullName evidence="5">General stress protein CTC</fullName>
    </alternativeName>
</protein>
<dbReference type="EMBL" id="CP020559">
    <property type="protein sequence ID" value="ARE85727.1"/>
    <property type="molecule type" value="Genomic_DNA"/>
</dbReference>
<dbReference type="GO" id="GO:0008097">
    <property type="term" value="F:5S rRNA binding"/>
    <property type="evidence" value="ECO:0007669"/>
    <property type="project" value="InterPro"/>
</dbReference>
<evidence type="ECO:0000313" key="11">
    <source>
        <dbReference type="Proteomes" id="UP000192478"/>
    </source>
</evidence>
<evidence type="ECO:0000256" key="5">
    <source>
        <dbReference type="HAMAP-Rule" id="MF_01334"/>
    </source>
</evidence>
<dbReference type="InterPro" id="IPR029751">
    <property type="entry name" value="Ribosomal_L25_dom"/>
</dbReference>
<reference evidence="9 11" key="2">
    <citation type="submission" date="2017-03" db="EMBL/GenBank/DDBJ databases">
        <title>Complete sequence of Clostridium formicaceticum DSM 92.</title>
        <authorList>
            <person name="Poehlein A."/>
            <person name="Karl M."/>
            <person name="Bengelsdorf F.R."/>
            <person name="Duerre P."/>
            <person name="Daniel R."/>
        </authorList>
    </citation>
    <scope>NUCLEOTIDE SEQUENCE [LARGE SCALE GENOMIC DNA]</scope>
    <source>
        <strain evidence="9 11">DSM 92</strain>
    </source>
</reference>
<dbReference type="GO" id="GO:0006412">
    <property type="term" value="P:translation"/>
    <property type="evidence" value="ECO:0007669"/>
    <property type="project" value="UniProtKB-UniRule"/>
</dbReference>
<dbReference type="NCBIfam" id="TIGR00731">
    <property type="entry name" value="bL25_bact_ctc"/>
    <property type="match status" value="1"/>
</dbReference>
<evidence type="ECO:0000256" key="4">
    <source>
        <dbReference type="ARBA" id="ARBA00023274"/>
    </source>
</evidence>
<dbReference type="Proteomes" id="UP000177894">
    <property type="component" value="Chromosome"/>
</dbReference>
<dbReference type="InterPro" id="IPR020930">
    <property type="entry name" value="Ribosomal_uL5_bac-type"/>
</dbReference>
<dbReference type="AlphaFoldDB" id="A0AAC9RHT2"/>
<evidence type="ECO:0000313" key="10">
    <source>
        <dbReference type="Proteomes" id="UP000177894"/>
    </source>
</evidence>
<evidence type="ECO:0000259" key="7">
    <source>
        <dbReference type="Pfam" id="PF14693"/>
    </source>
</evidence>
<comment type="subunit">
    <text evidence="5">Part of the 50S ribosomal subunit; part of the 5S rRNA/L5/L18/L25 subcomplex. Contacts the 5S rRNA. Binds to the 5S rRNA independently of L5 and L18.</text>
</comment>
<evidence type="ECO:0000313" key="9">
    <source>
        <dbReference type="EMBL" id="ARE85727.1"/>
    </source>
</evidence>
<keyword evidence="2 5" id="KW-0694">RNA-binding</keyword>
<keyword evidence="3 5" id="KW-0689">Ribosomal protein</keyword>
<keyword evidence="4 5" id="KW-0687">Ribonucleoprotein</keyword>
<dbReference type="RefSeq" id="WP_070965198.1">
    <property type="nucleotide sequence ID" value="NZ_CP017603.1"/>
</dbReference>
<dbReference type="SUPFAM" id="SSF50715">
    <property type="entry name" value="Ribosomal protein L25-like"/>
    <property type="match status" value="1"/>
</dbReference>
<evidence type="ECO:0000259" key="6">
    <source>
        <dbReference type="Pfam" id="PF01386"/>
    </source>
</evidence>
<evidence type="ECO:0000256" key="3">
    <source>
        <dbReference type="ARBA" id="ARBA00022980"/>
    </source>
</evidence>
<dbReference type="InterPro" id="IPR020057">
    <property type="entry name" value="Ribosomal_bL25_b-dom"/>
</dbReference>
<dbReference type="Proteomes" id="UP000192478">
    <property type="component" value="Chromosome"/>
</dbReference>
<gene>
    <name evidence="9" type="primary">ctc_2</name>
    <name evidence="5" type="synonym">ctc</name>
    <name evidence="5" type="synonym">rplY</name>
    <name evidence="8" type="ORF">BJL90_05755</name>
    <name evidence="9" type="ORF">CLFO_00400</name>
</gene>
<dbReference type="CDD" id="cd00495">
    <property type="entry name" value="Ribosomal_L25_TL5_CTC"/>
    <property type="match status" value="1"/>
</dbReference>
<dbReference type="InterPro" id="IPR001021">
    <property type="entry name" value="Ribosomal_bL25_long"/>
</dbReference>
<evidence type="ECO:0000256" key="1">
    <source>
        <dbReference type="ARBA" id="ARBA00022730"/>
    </source>
</evidence>
<evidence type="ECO:0000313" key="8">
    <source>
        <dbReference type="EMBL" id="AOY75442.1"/>
    </source>
</evidence>
<dbReference type="Pfam" id="PF01386">
    <property type="entry name" value="Ribosomal_L25p"/>
    <property type="match status" value="1"/>
</dbReference>